<evidence type="ECO:0000259" key="1">
    <source>
        <dbReference type="Pfam" id="PF07811"/>
    </source>
</evidence>
<organism evidence="2 3">
    <name type="scientific">Pelolinea submarina</name>
    <dbReference type="NCBI Taxonomy" id="913107"/>
    <lineage>
        <taxon>Bacteria</taxon>
        <taxon>Bacillati</taxon>
        <taxon>Chloroflexota</taxon>
        <taxon>Anaerolineae</taxon>
        <taxon>Anaerolineales</taxon>
        <taxon>Anaerolineaceae</taxon>
        <taxon>Pelolinea</taxon>
    </lineage>
</organism>
<name>A0A3E0AIF1_9CHLR</name>
<proteinExistence type="predicted"/>
<sequence length="136" mass="14119">MTWQRKGSKKGSSMAESAITLPVVVLLTFAMVNLAMAWYAAVAASNAANYGARVGSVSQVNPAANAVAATQGRLHAISVGTYAISANGGGYRGAQVNVVVDWAVPNYIGSLITYIGGGDQMNFEGTALSTFRQEGW</sequence>
<reference evidence="2 3" key="1">
    <citation type="submission" date="2018-08" db="EMBL/GenBank/DDBJ databases">
        <title>Genomic Encyclopedia of Type Strains, Phase IV (KMG-IV): sequencing the most valuable type-strain genomes for metagenomic binning, comparative biology and taxonomic classification.</title>
        <authorList>
            <person name="Goeker M."/>
        </authorList>
    </citation>
    <scope>NUCLEOTIDE SEQUENCE [LARGE SCALE GENOMIC DNA]</scope>
    <source>
        <strain evidence="2 3">DSM 23923</strain>
    </source>
</reference>
<dbReference type="AlphaFoldDB" id="A0A3E0AIF1"/>
<evidence type="ECO:0000313" key="2">
    <source>
        <dbReference type="EMBL" id="REG11375.1"/>
    </source>
</evidence>
<keyword evidence="3" id="KW-1185">Reference proteome</keyword>
<dbReference type="InterPro" id="IPR012495">
    <property type="entry name" value="TadE-like_dom"/>
</dbReference>
<protein>
    <submittedName>
        <fullName evidence="2">TadE-like protein</fullName>
    </submittedName>
</protein>
<gene>
    <name evidence="2" type="ORF">DFR64_1253</name>
</gene>
<feature type="domain" description="TadE-like" evidence="1">
    <location>
        <begin position="11"/>
        <end position="53"/>
    </location>
</feature>
<evidence type="ECO:0000313" key="3">
    <source>
        <dbReference type="Proteomes" id="UP000256388"/>
    </source>
</evidence>
<dbReference type="EMBL" id="QUMS01000001">
    <property type="protein sequence ID" value="REG11375.1"/>
    <property type="molecule type" value="Genomic_DNA"/>
</dbReference>
<comment type="caution">
    <text evidence="2">The sequence shown here is derived from an EMBL/GenBank/DDBJ whole genome shotgun (WGS) entry which is preliminary data.</text>
</comment>
<dbReference type="Pfam" id="PF07811">
    <property type="entry name" value="TadE"/>
    <property type="match status" value="1"/>
</dbReference>
<accession>A0A3E0AIF1</accession>
<dbReference type="Proteomes" id="UP000256388">
    <property type="component" value="Unassembled WGS sequence"/>
</dbReference>